<evidence type="ECO:0000256" key="1">
    <source>
        <dbReference type="SAM" id="Phobius"/>
    </source>
</evidence>
<keyword evidence="1" id="KW-1133">Transmembrane helix</keyword>
<dbReference type="AlphaFoldDB" id="A0A6I4LY03"/>
<name>A0A6I4LY03_9SPHN</name>
<reference evidence="3 4" key="1">
    <citation type="submission" date="2019-01" db="EMBL/GenBank/DDBJ databases">
        <title>Sphingorhabdus lacus sp.nov., isolated from an oligotrophic freshwater lake.</title>
        <authorList>
            <person name="Park M."/>
        </authorList>
    </citation>
    <scope>NUCLEOTIDE SEQUENCE [LARGE SCALE GENOMIC DNA]</scope>
    <source>
        <strain evidence="3 4">IMCC26285</strain>
    </source>
</reference>
<organism evidence="3 4">
    <name type="scientific">Sphingorhabdus profundilacus</name>
    <dbReference type="NCBI Taxonomy" id="2509718"/>
    <lineage>
        <taxon>Bacteria</taxon>
        <taxon>Pseudomonadati</taxon>
        <taxon>Pseudomonadota</taxon>
        <taxon>Alphaproteobacteria</taxon>
        <taxon>Sphingomonadales</taxon>
        <taxon>Sphingomonadaceae</taxon>
        <taxon>Sphingorhabdus</taxon>
    </lineage>
</organism>
<evidence type="ECO:0000313" key="4">
    <source>
        <dbReference type="Proteomes" id="UP000471147"/>
    </source>
</evidence>
<dbReference type="OrthoDB" id="9811070at2"/>
<evidence type="ECO:0000313" key="3">
    <source>
        <dbReference type="EMBL" id="MVZ98437.1"/>
    </source>
</evidence>
<keyword evidence="1" id="KW-0812">Transmembrane</keyword>
<dbReference type="Proteomes" id="UP000471147">
    <property type="component" value="Unassembled WGS sequence"/>
</dbReference>
<gene>
    <name evidence="3" type="ORF">EUU23_12110</name>
</gene>
<dbReference type="EMBL" id="SDWJ01000002">
    <property type="protein sequence ID" value="MVZ98437.1"/>
    <property type="molecule type" value="Genomic_DNA"/>
</dbReference>
<comment type="caution">
    <text evidence="3">The sequence shown here is derived from an EMBL/GenBank/DDBJ whole genome shotgun (WGS) entry which is preliminary data.</text>
</comment>
<dbReference type="InterPro" id="IPR001623">
    <property type="entry name" value="DnaJ_domain"/>
</dbReference>
<protein>
    <recommendedName>
        <fullName evidence="2">J domain-containing protein</fullName>
    </recommendedName>
</protein>
<feature type="transmembrane region" description="Helical" evidence="1">
    <location>
        <begin position="25"/>
        <end position="58"/>
    </location>
</feature>
<keyword evidence="1" id="KW-0472">Membrane</keyword>
<dbReference type="InterPro" id="IPR036869">
    <property type="entry name" value="J_dom_sf"/>
</dbReference>
<keyword evidence="4" id="KW-1185">Reference proteome</keyword>
<dbReference type="Gene3D" id="1.10.287.110">
    <property type="entry name" value="DnaJ domain"/>
    <property type="match status" value="1"/>
</dbReference>
<dbReference type="SMART" id="SM00271">
    <property type="entry name" value="DnaJ"/>
    <property type="match status" value="1"/>
</dbReference>
<sequence length="137" mass="15407">MPFLIALVIAMLGWAIWKGKLKIDHFLPVIMGLAGGFLVLRGNLVFGLGAIAVAVAWYRGLNGRLLGSKNKQNDQIVTDKARLLLGVSRFDNAVRIRERHRALITQNHPDIGGSEDRARELNEARDHLLRELEKYTR</sequence>
<evidence type="ECO:0000259" key="2">
    <source>
        <dbReference type="SMART" id="SM00271"/>
    </source>
</evidence>
<dbReference type="SUPFAM" id="SSF46565">
    <property type="entry name" value="Chaperone J-domain"/>
    <property type="match status" value="1"/>
</dbReference>
<accession>A0A6I4LY03</accession>
<proteinExistence type="predicted"/>
<feature type="domain" description="J" evidence="2">
    <location>
        <begin position="79"/>
        <end position="133"/>
    </location>
</feature>
<dbReference type="RefSeq" id="WP_160354342.1">
    <property type="nucleotide sequence ID" value="NZ_SDWJ01000002.1"/>
</dbReference>